<dbReference type="Pfam" id="PF00156">
    <property type="entry name" value="Pribosyltran"/>
    <property type="match status" value="1"/>
</dbReference>
<keyword evidence="5" id="KW-1185">Reference proteome</keyword>
<dbReference type="InterPro" id="IPR029057">
    <property type="entry name" value="PRTase-like"/>
</dbReference>
<reference evidence="4 5" key="1">
    <citation type="submission" date="2021-12" db="EMBL/GenBank/DDBJ databases">
        <title>Genome sequence of Kibdelosporangium philippinense ATCC 49844.</title>
        <authorList>
            <person name="Fedorov E.A."/>
            <person name="Omeragic M."/>
            <person name="Shalygina K.F."/>
            <person name="Maclea K.S."/>
        </authorList>
    </citation>
    <scope>NUCLEOTIDE SEQUENCE [LARGE SCALE GENOMIC DNA]</scope>
    <source>
        <strain evidence="4 5">ATCC 49844</strain>
    </source>
</reference>
<feature type="domain" description="Phosphoribosyltransferase" evidence="3">
    <location>
        <begin position="30"/>
        <end position="168"/>
    </location>
</feature>
<dbReference type="EMBL" id="JAJVCN010000002">
    <property type="protein sequence ID" value="MCE7006936.1"/>
    <property type="molecule type" value="Genomic_DNA"/>
</dbReference>
<dbReference type="RefSeq" id="WP_233728349.1">
    <property type="nucleotide sequence ID" value="NZ_JAJVCN010000002.1"/>
</dbReference>
<dbReference type="GO" id="GO:0016757">
    <property type="term" value="F:glycosyltransferase activity"/>
    <property type="evidence" value="ECO:0007669"/>
    <property type="project" value="UniProtKB-KW"/>
</dbReference>
<dbReference type="PANTHER" id="PTHR43363">
    <property type="entry name" value="HYPOXANTHINE PHOSPHORIBOSYLTRANSFERASE"/>
    <property type="match status" value="1"/>
</dbReference>
<evidence type="ECO:0000256" key="1">
    <source>
        <dbReference type="ARBA" id="ARBA00022676"/>
    </source>
</evidence>
<dbReference type="PANTHER" id="PTHR43363:SF1">
    <property type="entry name" value="HYPOXANTHINE-GUANINE PHOSPHORIBOSYLTRANSFERASE"/>
    <property type="match status" value="1"/>
</dbReference>
<organism evidence="4 5">
    <name type="scientific">Kibdelosporangium philippinense</name>
    <dbReference type="NCBI Taxonomy" id="211113"/>
    <lineage>
        <taxon>Bacteria</taxon>
        <taxon>Bacillati</taxon>
        <taxon>Actinomycetota</taxon>
        <taxon>Actinomycetes</taxon>
        <taxon>Pseudonocardiales</taxon>
        <taxon>Pseudonocardiaceae</taxon>
        <taxon>Kibdelosporangium</taxon>
    </lineage>
</organism>
<dbReference type="Gene3D" id="3.40.50.2020">
    <property type="match status" value="1"/>
</dbReference>
<dbReference type="CDD" id="cd06223">
    <property type="entry name" value="PRTases_typeI"/>
    <property type="match status" value="1"/>
</dbReference>
<accession>A0ABS8ZGI3</accession>
<evidence type="ECO:0000313" key="5">
    <source>
        <dbReference type="Proteomes" id="UP001521150"/>
    </source>
</evidence>
<keyword evidence="1 4" id="KW-0328">Glycosyltransferase</keyword>
<evidence type="ECO:0000256" key="2">
    <source>
        <dbReference type="ARBA" id="ARBA00022679"/>
    </source>
</evidence>
<gene>
    <name evidence="4" type="ORF">LWC34_29515</name>
</gene>
<evidence type="ECO:0000313" key="4">
    <source>
        <dbReference type="EMBL" id="MCE7006936.1"/>
    </source>
</evidence>
<proteinExistence type="predicted"/>
<dbReference type="SUPFAM" id="SSF53271">
    <property type="entry name" value="PRTase-like"/>
    <property type="match status" value="1"/>
</dbReference>
<sequence>MTKNIDKAVIQRVFEHRRIWRLTQDAFASAAALIAGQEPTPDVVVGIARGGVPLAQLLASHYSVPVVELTARHNHSDDLHVPATGKVELPKEPDAALAAHHGARVLLVDDICGTGSTYRAVIPWLATHLAPAAVRAAALCRSKASAFTPDTWVWDTLDWVVFPWNEPVLTSEDLIVPASLRGRSALSESEVEANERGDHG</sequence>
<dbReference type="InterPro" id="IPR000836">
    <property type="entry name" value="PRTase_dom"/>
</dbReference>
<comment type="caution">
    <text evidence="4">The sequence shown here is derived from an EMBL/GenBank/DDBJ whole genome shotgun (WGS) entry which is preliminary data.</text>
</comment>
<dbReference type="Proteomes" id="UP001521150">
    <property type="component" value="Unassembled WGS sequence"/>
</dbReference>
<keyword evidence="2" id="KW-0808">Transferase</keyword>
<protein>
    <submittedName>
        <fullName evidence="4">Phosphoribosyltransferase domain-containing protein</fullName>
    </submittedName>
</protein>
<name>A0ABS8ZGI3_9PSEU</name>
<evidence type="ECO:0000259" key="3">
    <source>
        <dbReference type="Pfam" id="PF00156"/>
    </source>
</evidence>